<evidence type="ECO:0000256" key="2">
    <source>
        <dbReference type="ARBA" id="ARBA00022723"/>
    </source>
</evidence>
<dbReference type="Proteomes" id="UP001208570">
    <property type="component" value="Unassembled WGS sequence"/>
</dbReference>
<gene>
    <name evidence="4" type="ORF">LSH36_112g05036</name>
</gene>
<protein>
    <recommendedName>
        <fullName evidence="3">DDE Tnp4 domain-containing protein</fullName>
    </recommendedName>
</protein>
<proteinExistence type="predicted"/>
<keyword evidence="2" id="KW-0479">Metal-binding</keyword>
<name>A0AAD9N9B9_9ANNE</name>
<organism evidence="4 5">
    <name type="scientific">Paralvinella palmiformis</name>
    <dbReference type="NCBI Taxonomy" id="53620"/>
    <lineage>
        <taxon>Eukaryota</taxon>
        <taxon>Metazoa</taxon>
        <taxon>Spiralia</taxon>
        <taxon>Lophotrochozoa</taxon>
        <taxon>Annelida</taxon>
        <taxon>Polychaeta</taxon>
        <taxon>Sedentaria</taxon>
        <taxon>Canalipalpata</taxon>
        <taxon>Terebellida</taxon>
        <taxon>Terebelliformia</taxon>
        <taxon>Alvinellidae</taxon>
        <taxon>Paralvinella</taxon>
    </lineage>
</organism>
<evidence type="ECO:0000259" key="3">
    <source>
        <dbReference type="Pfam" id="PF13359"/>
    </source>
</evidence>
<reference evidence="4" key="1">
    <citation type="journal article" date="2023" name="Mol. Biol. Evol.">
        <title>Third-Generation Sequencing Reveals the Adaptive Role of the Epigenome in Three Deep-Sea Polychaetes.</title>
        <authorList>
            <person name="Perez M."/>
            <person name="Aroh O."/>
            <person name="Sun Y."/>
            <person name="Lan Y."/>
            <person name="Juniper S.K."/>
            <person name="Young C.R."/>
            <person name="Angers B."/>
            <person name="Qian P.Y."/>
        </authorList>
    </citation>
    <scope>NUCLEOTIDE SEQUENCE</scope>
    <source>
        <strain evidence="4">P08H-3</strain>
    </source>
</reference>
<dbReference type="Pfam" id="PF13359">
    <property type="entry name" value="DDE_Tnp_4"/>
    <property type="match status" value="1"/>
</dbReference>
<comment type="cofactor">
    <cofactor evidence="1">
        <name>a divalent metal cation</name>
        <dbReference type="ChEBI" id="CHEBI:60240"/>
    </cofactor>
</comment>
<evidence type="ECO:0000313" key="5">
    <source>
        <dbReference type="Proteomes" id="UP001208570"/>
    </source>
</evidence>
<dbReference type="PANTHER" id="PTHR23080">
    <property type="entry name" value="THAP DOMAIN PROTEIN"/>
    <property type="match status" value="1"/>
</dbReference>
<feature type="domain" description="DDE Tnp4" evidence="3">
    <location>
        <begin position="6"/>
        <end position="79"/>
    </location>
</feature>
<dbReference type="InterPro" id="IPR027806">
    <property type="entry name" value="HARBI1_dom"/>
</dbReference>
<dbReference type="EMBL" id="JAODUP010000112">
    <property type="protein sequence ID" value="KAK2161665.1"/>
    <property type="molecule type" value="Genomic_DNA"/>
</dbReference>
<dbReference type="GO" id="GO:0046872">
    <property type="term" value="F:metal ion binding"/>
    <property type="evidence" value="ECO:0007669"/>
    <property type="project" value="UniProtKB-KW"/>
</dbReference>
<sequence>MNELFHNIMADHGFCIRVVLALKLATLNIPSFTSKGRLASKGLTKTRRIARARIHVESCIGHLKYFKILSGVIPFKLKKECE</sequence>
<keyword evidence="5" id="KW-1185">Reference proteome</keyword>
<evidence type="ECO:0000313" key="4">
    <source>
        <dbReference type="EMBL" id="KAK2161665.1"/>
    </source>
</evidence>
<dbReference type="AlphaFoldDB" id="A0AAD9N9B9"/>
<accession>A0AAD9N9B9</accession>
<evidence type="ECO:0000256" key="1">
    <source>
        <dbReference type="ARBA" id="ARBA00001968"/>
    </source>
</evidence>
<comment type="caution">
    <text evidence="4">The sequence shown here is derived from an EMBL/GenBank/DDBJ whole genome shotgun (WGS) entry which is preliminary data.</text>
</comment>